<dbReference type="KEGG" id="pdl:Pyrde_0862"/>
<keyword evidence="4" id="KW-1185">Reference proteome</keyword>
<dbReference type="Proteomes" id="UP000058613">
    <property type="component" value="Chromosome"/>
</dbReference>
<proteinExistence type="predicted"/>
<dbReference type="Proteomes" id="UP000196694">
    <property type="component" value="Unassembled WGS sequence"/>
</dbReference>
<reference evidence="1 3" key="1">
    <citation type="submission" date="2015-10" db="EMBL/GenBank/DDBJ databases">
        <title>Complete genome sequence of hyperthermophilic archaeon Pyrodictium delaneyi Su06.</title>
        <authorList>
            <person name="Jung J.-H."/>
            <person name="Lin J."/>
            <person name="Holden J.F."/>
            <person name="Park C.-S."/>
        </authorList>
    </citation>
    <scope>NUCLEOTIDE SEQUENCE [LARGE SCALE GENOMIC DNA]</scope>
    <source>
        <strain evidence="1 3">Su06</strain>
    </source>
</reference>
<dbReference type="STRING" id="1273541.Pyrde_0862"/>
<name>A0A0P0N457_9CREN</name>
<dbReference type="AlphaFoldDB" id="A0A0P0N457"/>
<dbReference type="RefSeq" id="WP_055408552.1">
    <property type="nucleotide sequence ID" value="NZ_CP013011.1"/>
</dbReference>
<evidence type="ECO:0000313" key="3">
    <source>
        <dbReference type="Proteomes" id="UP000058613"/>
    </source>
</evidence>
<evidence type="ECO:0000313" key="4">
    <source>
        <dbReference type="Proteomes" id="UP000196694"/>
    </source>
</evidence>
<protein>
    <submittedName>
        <fullName evidence="1">Uncharacterized protein</fullName>
    </submittedName>
</protein>
<accession>A0A0P0N457</accession>
<dbReference type="EMBL" id="NCQP01000001">
    <property type="protein sequence ID" value="OWJ55470.1"/>
    <property type="molecule type" value="Genomic_DNA"/>
</dbReference>
<sequence>MPLVESYHEVCRTLGKLCPRLVPSPLWGISLAKLARADPWLIDDAFCNGTGRCAEALERLHTWW</sequence>
<evidence type="ECO:0000313" key="2">
    <source>
        <dbReference type="EMBL" id="OWJ55470.1"/>
    </source>
</evidence>
<gene>
    <name evidence="2" type="ORF">Pdsh_01340</name>
    <name evidence="1" type="ORF">Pyrde_0862</name>
</gene>
<dbReference type="GeneID" id="26099201"/>
<organism evidence="1 3">
    <name type="scientific">Pyrodictium delaneyi</name>
    <dbReference type="NCBI Taxonomy" id="1273541"/>
    <lineage>
        <taxon>Archaea</taxon>
        <taxon>Thermoproteota</taxon>
        <taxon>Thermoprotei</taxon>
        <taxon>Desulfurococcales</taxon>
        <taxon>Pyrodictiaceae</taxon>
        <taxon>Pyrodictium</taxon>
    </lineage>
</organism>
<evidence type="ECO:0000313" key="1">
    <source>
        <dbReference type="EMBL" id="ALL00912.1"/>
    </source>
</evidence>
<dbReference type="EMBL" id="CP013011">
    <property type="protein sequence ID" value="ALL00912.1"/>
    <property type="molecule type" value="Genomic_DNA"/>
</dbReference>
<reference evidence="2 4" key="2">
    <citation type="submission" date="2017-05" db="EMBL/GenBank/DDBJ databases">
        <title>The draft genome of the hyperthermophilic archaeon 'Pyrodictium delaneyi strain Hulk', an iron and nitrate reducer, reveals the capacity for sulfate reduction.</title>
        <authorList>
            <person name="Demey L.M."/>
            <person name="Miller C."/>
            <person name="Manzella M."/>
            <person name="Reguera G."/>
            <person name="Kashefi K."/>
        </authorList>
    </citation>
    <scope>NUCLEOTIDE SEQUENCE [LARGE SCALE GENOMIC DNA]</scope>
    <source>
        <strain evidence="2 4">Hulk</strain>
    </source>
</reference>